<dbReference type="SFLD" id="SFLDS00019">
    <property type="entry name" value="Glutathione_Transferase_(cytos"/>
    <property type="match status" value="1"/>
</dbReference>
<dbReference type="SFLD" id="SFLDG01205">
    <property type="entry name" value="AMPS.1"/>
    <property type="match status" value="1"/>
</dbReference>
<comment type="function">
    <text evidence="1">Conjugation of reduced glutathione to a wide number of exogenous and endogenous hydrophobic electrophiles.</text>
</comment>
<dbReference type="InterPro" id="IPR010987">
    <property type="entry name" value="Glutathione-S-Trfase_C-like"/>
</dbReference>
<accession>A0A8S2FF97</accession>
<evidence type="ECO:0000256" key="4">
    <source>
        <dbReference type="ARBA" id="ARBA00022679"/>
    </source>
</evidence>
<dbReference type="GO" id="GO:0006749">
    <property type="term" value="P:glutathione metabolic process"/>
    <property type="evidence" value="ECO:0007669"/>
    <property type="project" value="TreeGrafter"/>
</dbReference>
<dbReference type="EC" id="2.5.1.18" evidence="3"/>
<dbReference type="Pfam" id="PF02798">
    <property type="entry name" value="GST_N"/>
    <property type="match status" value="1"/>
</dbReference>
<organism evidence="8 10">
    <name type="scientific">Didymodactylos carnosus</name>
    <dbReference type="NCBI Taxonomy" id="1234261"/>
    <lineage>
        <taxon>Eukaryota</taxon>
        <taxon>Metazoa</taxon>
        <taxon>Spiralia</taxon>
        <taxon>Gnathifera</taxon>
        <taxon>Rotifera</taxon>
        <taxon>Eurotatoria</taxon>
        <taxon>Bdelloidea</taxon>
        <taxon>Philodinida</taxon>
        <taxon>Philodinidae</taxon>
        <taxon>Didymodactylos</taxon>
    </lineage>
</organism>
<dbReference type="PANTHER" id="PTHR11571">
    <property type="entry name" value="GLUTATHIONE S-TRANSFERASE"/>
    <property type="match status" value="1"/>
</dbReference>
<dbReference type="InterPro" id="IPR040079">
    <property type="entry name" value="Glutathione_S-Trfase"/>
</dbReference>
<dbReference type="PROSITE" id="PS50404">
    <property type="entry name" value="GST_NTER"/>
    <property type="match status" value="1"/>
</dbReference>
<dbReference type="Gene3D" id="1.20.1050.130">
    <property type="match status" value="1"/>
</dbReference>
<dbReference type="InterPro" id="IPR050213">
    <property type="entry name" value="GST_superfamily"/>
</dbReference>
<sequence length="240" mass="28213">MTTSSREAKNDQMILGYWNIRGLVEPSRMILHYTKTPFINHTYALQDGPHYASEWLKVKQTFSLDFPNLPYLIDGDIKLTQSNVILRYLGRKFNMMGKTEKEVAMCELLIDQLFNLRTEFSKAAYGPVEGFEDAKQIFINGPLTDYLKMLEKFLGKYNKKWLISNDLTAADFQFYEHIDVCWLITNDSWKEYPNVLKYLKRFQEIPELKPYLQSQEYRSMAINAKFARFGAGVEKHQDKN</sequence>
<dbReference type="PANTHER" id="PTHR11571:SF222">
    <property type="entry name" value="GLUTATHIONE TRANSFERASE"/>
    <property type="match status" value="1"/>
</dbReference>
<dbReference type="PROSITE" id="PS50405">
    <property type="entry name" value="GST_CTER"/>
    <property type="match status" value="1"/>
</dbReference>
<proteinExistence type="inferred from homology"/>
<dbReference type="InterPro" id="IPR004046">
    <property type="entry name" value="GST_C"/>
</dbReference>
<dbReference type="InterPro" id="IPR004045">
    <property type="entry name" value="Glutathione_S-Trfase_N"/>
</dbReference>
<evidence type="ECO:0000256" key="5">
    <source>
        <dbReference type="ARBA" id="ARBA00047960"/>
    </source>
</evidence>
<evidence type="ECO:0000313" key="9">
    <source>
        <dbReference type="EMBL" id="CAF4234562.1"/>
    </source>
</evidence>
<dbReference type="CDD" id="cd03075">
    <property type="entry name" value="GST_N_Mu"/>
    <property type="match status" value="1"/>
</dbReference>
<protein>
    <recommendedName>
        <fullName evidence="3">glutathione transferase</fullName>
        <ecNumber evidence="3">2.5.1.18</ecNumber>
    </recommendedName>
</protein>
<feature type="domain" description="GST N-terminal" evidence="6">
    <location>
        <begin position="11"/>
        <end position="97"/>
    </location>
</feature>
<evidence type="ECO:0000313" key="10">
    <source>
        <dbReference type="Proteomes" id="UP000677228"/>
    </source>
</evidence>
<comment type="similarity">
    <text evidence="2">Belongs to the GST superfamily. Mu family.</text>
</comment>
<dbReference type="SFLD" id="SFLDG00363">
    <property type="entry name" value="AMPS_(cytGST):_Alpha-__Mu-__Pi"/>
    <property type="match status" value="1"/>
</dbReference>
<evidence type="ECO:0000256" key="2">
    <source>
        <dbReference type="ARBA" id="ARBA00005861"/>
    </source>
</evidence>
<evidence type="ECO:0000259" key="6">
    <source>
        <dbReference type="PROSITE" id="PS50404"/>
    </source>
</evidence>
<dbReference type="AlphaFoldDB" id="A0A8S2FF97"/>
<dbReference type="InterPro" id="IPR036249">
    <property type="entry name" value="Thioredoxin-like_sf"/>
</dbReference>
<dbReference type="Proteomes" id="UP000682733">
    <property type="component" value="Unassembled WGS sequence"/>
</dbReference>
<evidence type="ECO:0000313" key="8">
    <source>
        <dbReference type="EMBL" id="CAF1437711.1"/>
    </source>
</evidence>
<gene>
    <name evidence="8" type="ORF">OVA965_LOCUS34313</name>
    <name evidence="9" type="ORF">TMI583_LOCUS35225</name>
</gene>
<evidence type="ECO:0000256" key="1">
    <source>
        <dbReference type="ARBA" id="ARBA00003701"/>
    </source>
</evidence>
<evidence type="ECO:0000256" key="3">
    <source>
        <dbReference type="ARBA" id="ARBA00012452"/>
    </source>
</evidence>
<comment type="caution">
    <text evidence="8">The sequence shown here is derived from an EMBL/GenBank/DDBJ whole genome shotgun (WGS) entry which is preliminary data.</text>
</comment>
<feature type="domain" description="GST C-terminal" evidence="7">
    <location>
        <begin position="99"/>
        <end position="226"/>
    </location>
</feature>
<dbReference type="SUPFAM" id="SSF52833">
    <property type="entry name" value="Thioredoxin-like"/>
    <property type="match status" value="1"/>
</dbReference>
<comment type="catalytic activity">
    <reaction evidence="5">
        <text>RX + glutathione = an S-substituted glutathione + a halide anion + H(+)</text>
        <dbReference type="Rhea" id="RHEA:16437"/>
        <dbReference type="ChEBI" id="CHEBI:15378"/>
        <dbReference type="ChEBI" id="CHEBI:16042"/>
        <dbReference type="ChEBI" id="CHEBI:17792"/>
        <dbReference type="ChEBI" id="CHEBI:57925"/>
        <dbReference type="ChEBI" id="CHEBI:90779"/>
        <dbReference type="EC" id="2.5.1.18"/>
    </reaction>
</comment>
<dbReference type="Pfam" id="PF14497">
    <property type="entry name" value="GST_C_3"/>
    <property type="match status" value="1"/>
</dbReference>
<dbReference type="GO" id="GO:0004364">
    <property type="term" value="F:glutathione transferase activity"/>
    <property type="evidence" value="ECO:0007669"/>
    <property type="project" value="UniProtKB-EC"/>
</dbReference>
<dbReference type="Proteomes" id="UP000677228">
    <property type="component" value="Unassembled WGS sequence"/>
</dbReference>
<evidence type="ECO:0000259" key="7">
    <source>
        <dbReference type="PROSITE" id="PS50405"/>
    </source>
</evidence>
<dbReference type="EMBL" id="CAJNOK010028669">
    <property type="protein sequence ID" value="CAF1437711.1"/>
    <property type="molecule type" value="Genomic_DNA"/>
</dbReference>
<keyword evidence="4" id="KW-0808">Transferase</keyword>
<dbReference type="SUPFAM" id="SSF47616">
    <property type="entry name" value="GST C-terminal domain-like"/>
    <property type="match status" value="1"/>
</dbReference>
<name>A0A8S2FF97_9BILA</name>
<reference evidence="8" key="1">
    <citation type="submission" date="2021-02" db="EMBL/GenBank/DDBJ databases">
        <authorList>
            <person name="Nowell W R."/>
        </authorList>
    </citation>
    <scope>NUCLEOTIDE SEQUENCE</scope>
</reference>
<dbReference type="InterPro" id="IPR036282">
    <property type="entry name" value="Glutathione-S-Trfase_C_sf"/>
</dbReference>
<dbReference type="EMBL" id="CAJOBA010050463">
    <property type="protein sequence ID" value="CAF4234562.1"/>
    <property type="molecule type" value="Genomic_DNA"/>
</dbReference>